<keyword evidence="3 6" id="KW-0408">Iron</keyword>
<dbReference type="GO" id="GO:0020037">
    <property type="term" value="F:heme binding"/>
    <property type="evidence" value="ECO:0007669"/>
    <property type="project" value="UniProtKB-UniRule"/>
</dbReference>
<feature type="non-terminal residue" evidence="8">
    <location>
        <position position="451"/>
    </location>
</feature>
<dbReference type="AlphaFoldDB" id="A0A8J9US60"/>
<comment type="caution">
    <text evidence="6">Lacks conserved residue(s) required for the propagation of feature annotation.</text>
</comment>
<dbReference type="EMBL" id="OV170225">
    <property type="protein sequence ID" value="CAH0725208.1"/>
    <property type="molecule type" value="Genomic_DNA"/>
</dbReference>
<keyword evidence="6" id="KW-0812">Transmembrane</keyword>
<feature type="transmembrane region" description="Helical" evidence="6">
    <location>
        <begin position="302"/>
        <end position="321"/>
    </location>
</feature>
<evidence type="ECO:0000256" key="4">
    <source>
        <dbReference type="ARBA" id="ARBA00055674"/>
    </source>
</evidence>
<dbReference type="GO" id="GO:0046872">
    <property type="term" value="F:metal ion binding"/>
    <property type="evidence" value="ECO:0007669"/>
    <property type="project" value="UniProtKB-UniRule"/>
</dbReference>
<dbReference type="FunFam" id="3.10.120.10:FF:000020">
    <property type="entry name" value="Cytochrome b5-related protein"/>
    <property type="match status" value="1"/>
</dbReference>
<dbReference type="SMART" id="SM01117">
    <property type="entry name" value="Cyt-b5"/>
    <property type="match status" value="1"/>
</dbReference>
<evidence type="ECO:0000256" key="3">
    <source>
        <dbReference type="ARBA" id="ARBA00023004"/>
    </source>
</evidence>
<dbReference type="Proteomes" id="UP000838878">
    <property type="component" value="Chromosome 5"/>
</dbReference>
<protein>
    <recommendedName>
        <fullName evidence="5">Cytochrome b5-related protein</fullName>
    </recommendedName>
</protein>
<dbReference type="InterPro" id="IPR005804">
    <property type="entry name" value="FA_desaturase_dom"/>
</dbReference>
<accession>A0A8J9US60</accession>
<dbReference type="OrthoDB" id="260519at2759"/>
<dbReference type="PROSITE" id="PS00191">
    <property type="entry name" value="CYTOCHROME_B5_1"/>
    <property type="match status" value="1"/>
</dbReference>
<dbReference type="InterPro" id="IPR036400">
    <property type="entry name" value="Cyt_B5-like_heme/steroid_sf"/>
</dbReference>
<organism evidence="8 9">
    <name type="scientific">Brenthis ino</name>
    <name type="common">lesser marbled fritillary</name>
    <dbReference type="NCBI Taxonomy" id="405034"/>
    <lineage>
        <taxon>Eukaryota</taxon>
        <taxon>Metazoa</taxon>
        <taxon>Ecdysozoa</taxon>
        <taxon>Arthropoda</taxon>
        <taxon>Hexapoda</taxon>
        <taxon>Insecta</taxon>
        <taxon>Pterygota</taxon>
        <taxon>Neoptera</taxon>
        <taxon>Endopterygota</taxon>
        <taxon>Lepidoptera</taxon>
        <taxon>Glossata</taxon>
        <taxon>Ditrysia</taxon>
        <taxon>Papilionoidea</taxon>
        <taxon>Nymphalidae</taxon>
        <taxon>Heliconiinae</taxon>
        <taxon>Argynnini</taxon>
        <taxon>Brenthis</taxon>
    </lineage>
</organism>
<name>A0A8J9US60_9NEOP</name>
<proteinExistence type="inferred from homology"/>
<evidence type="ECO:0000256" key="6">
    <source>
        <dbReference type="RuleBase" id="RU362121"/>
    </source>
</evidence>
<reference evidence="8" key="1">
    <citation type="submission" date="2021-12" db="EMBL/GenBank/DDBJ databases">
        <authorList>
            <person name="Martin H S."/>
        </authorList>
    </citation>
    <scope>NUCLEOTIDE SEQUENCE</scope>
</reference>
<dbReference type="PROSITE" id="PS50255">
    <property type="entry name" value="CYTOCHROME_B5_2"/>
    <property type="match status" value="1"/>
</dbReference>
<feature type="transmembrane region" description="Helical" evidence="6">
    <location>
        <begin position="176"/>
        <end position="201"/>
    </location>
</feature>
<keyword evidence="1 6" id="KW-0349">Heme</keyword>
<dbReference type="PANTHER" id="PTHR16740:SF1">
    <property type="entry name" value="CYTOCHROME B5-RELATED PROTEIN-RELATED"/>
    <property type="match status" value="1"/>
</dbReference>
<dbReference type="SUPFAM" id="SSF55856">
    <property type="entry name" value="Cytochrome b5-like heme/steroid binding domain"/>
    <property type="match status" value="1"/>
</dbReference>
<dbReference type="InterPro" id="IPR001199">
    <property type="entry name" value="Cyt_B5-like_heme/steroid-bd"/>
</dbReference>
<sequence length="451" mass="53054">MAPKESDWVQEAQERVTHKITHASFPQLKYPSLRDEGFRDPIQWLTGKAIDDGAEGLWRVHDKLYDFTSFIKKHPGGEEWLELTQGTDITEAFESHHINPSTEKILSKFYIRDAKTPRNSPFTFHPNGFYKTLKRAVYEELKKIPKDASITADRITDGLLATVLCSCSLACWFENYWISALWYFIASISLAFLTVTCHNFIHRKTNWRMYLFNMSMWSYRDFRVSHVLSHHLYTNTLMDLELSSLEPILVFNPRRDKPLLARFGFITEMFYFPFTFLFTFIKRFLSIFIRKGFFKAHYRWHDAIGFLLPICMWLTSGSSFVHVLYTWFRINCTASLIFFLIAVNAAHHHPDAFKDGDQPRNLTLDWGEHQVEALLDRKDVNGNTFAVMTLFGDHALHHMFPTLDHSILKYLHPIFIQLCEKYQANYRVSTQFELVLGQIRENLRTEFKTIN</sequence>
<comment type="similarity">
    <text evidence="6">Belongs to the cytochrome b5 family.</text>
</comment>
<evidence type="ECO:0000256" key="5">
    <source>
        <dbReference type="ARBA" id="ARBA00073492"/>
    </source>
</evidence>
<dbReference type="Pfam" id="PF00173">
    <property type="entry name" value="Cyt-b5"/>
    <property type="match status" value="1"/>
</dbReference>
<keyword evidence="6" id="KW-0472">Membrane</keyword>
<dbReference type="Gene3D" id="3.10.120.10">
    <property type="entry name" value="Cytochrome b5-like heme/steroid binding domain"/>
    <property type="match status" value="1"/>
</dbReference>
<evidence type="ECO:0000259" key="7">
    <source>
        <dbReference type="PROSITE" id="PS50255"/>
    </source>
</evidence>
<comment type="function">
    <text evidence="4">May play a role in muscle cell metabolism.</text>
</comment>
<evidence type="ECO:0000313" key="9">
    <source>
        <dbReference type="Proteomes" id="UP000838878"/>
    </source>
</evidence>
<gene>
    <name evidence="8" type="ORF">BINO364_LOCUS10820</name>
</gene>
<dbReference type="PANTHER" id="PTHR16740">
    <property type="entry name" value="CYTOCHROME B5-RELATED PROTEIN-RELATED"/>
    <property type="match status" value="1"/>
</dbReference>
<evidence type="ECO:0000256" key="2">
    <source>
        <dbReference type="ARBA" id="ARBA00022723"/>
    </source>
</evidence>
<keyword evidence="2 6" id="KW-0479">Metal-binding</keyword>
<evidence type="ECO:0000313" key="8">
    <source>
        <dbReference type="EMBL" id="CAH0725208.1"/>
    </source>
</evidence>
<evidence type="ECO:0000256" key="1">
    <source>
        <dbReference type="ARBA" id="ARBA00022617"/>
    </source>
</evidence>
<dbReference type="InterPro" id="IPR018506">
    <property type="entry name" value="Cyt_B5_heme-BS"/>
</dbReference>
<dbReference type="InterPro" id="IPR053100">
    <property type="entry name" value="Cytochrome_b5-related"/>
</dbReference>
<keyword evidence="9" id="KW-1185">Reference proteome</keyword>
<keyword evidence="6" id="KW-1133">Transmembrane helix</keyword>
<feature type="domain" description="Cytochrome b5 heme-binding" evidence="7">
    <location>
        <begin position="60"/>
        <end position="115"/>
    </location>
</feature>
<feature type="transmembrane region" description="Helical" evidence="6">
    <location>
        <begin position="260"/>
        <end position="281"/>
    </location>
</feature>
<dbReference type="GO" id="GO:0006629">
    <property type="term" value="P:lipid metabolic process"/>
    <property type="evidence" value="ECO:0007669"/>
    <property type="project" value="InterPro"/>
</dbReference>
<dbReference type="Pfam" id="PF00487">
    <property type="entry name" value="FA_desaturase"/>
    <property type="match status" value="1"/>
</dbReference>